<dbReference type="PATRIC" id="fig|1538.10.peg.1333"/>
<accession>A0A162NB44</accession>
<evidence type="ECO:0000313" key="2">
    <source>
        <dbReference type="Proteomes" id="UP000077407"/>
    </source>
</evidence>
<comment type="caution">
    <text evidence="1">The sequence shown here is derived from an EMBL/GenBank/DDBJ whole genome shotgun (WGS) entry which is preliminary data.</text>
</comment>
<organism evidence="1 2">
    <name type="scientific">Clostridium ljungdahlii</name>
    <dbReference type="NCBI Taxonomy" id="1538"/>
    <lineage>
        <taxon>Bacteria</taxon>
        <taxon>Bacillati</taxon>
        <taxon>Bacillota</taxon>
        <taxon>Clostridia</taxon>
        <taxon>Eubacteriales</taxon>
        <taxon>Clostridiaceae</taxon>
        <taxon>Clostridium</taxon>
    </lineage>
</organism>
<dbReference type="Proteomes" id="UP000077407">
    <property type="component" value="Unassembled WGS sequence"/>
</dbReference>
<proteinExistence type="predicted"/>
<dbReference type="AlphaFoldDB" id="A0A162NB44"/>
<sequence>MAIAEDFYYVEGNCSVKNLVKTLVKEITQNAGVYKWDLVVPDSIDKMGAAEADQTINLITDGSATDKVQTIFTASKQNDTCIIKTTTSYNKVFYVKISRLARELTTAEKQAIINFEKLHSYATYPEGGAVYHTRTDAEALEIMAGKNPSVNGSGYDDYVSAMTAGLTLNNIRFQIASELNSDNTDIKISQDIQEKYNYRLAWYRNLPKGIKDFLPVQYWISMTKDSINLVLRGDPSADVAPYNNYLTGYAYIGALKPVEDSAYTDDQYNFGITASSDMEPNYSNPYGERTGTGVTDFVMIANKIGMPYQPHYPAFYATNPFMDKCNVEGSRWDHKKHQFSDITLVHPVDMERGKLQNVLAGDSSSIYDADKLTYMKDTDQEENYKKFKITAPFNFLNNSANINYCVAIRCYKASE</sequence>
<dbReference type="OrthoDB" id="1878082at2"/>
<dbReference type="RefSeq" id="WP_063554423.1">
    <property type="nucleotide sequence ID" value="NZ_LITT01000007.1"/>
</dbReference>
<reference evidence="1 2" key="1">
    <citation type="journal article" date="2015" name="Biotechnol. Bioeng.">
        <title>Genome sequence and phenotypic characterization of Caulobacter segnis.</title>
        <authorList>
            <person name="Patel S."/>
            <person name="Fletcher B."/>
            <person name="Scott D.C."/>
            <person name="Ely B."/>
        </authorList>
    </citation>
    <scope>NUCLEOTIDE SEQUENCE [LARGE SCALE GENOMIC DNA]</scope>
    <source>
        <strain evidence="1 2">ERI-2</strain>
    </source>
</reference>
<evidence type="ECO:0000313" key="1">
    <source>
        <dbReference type="EMBL" id="OAA91269.1"/>
    </source>
</evidence>
<name>A0A162NB44_9CLOT</name>
<dbReference type="EMBL" id="LITT01000007">
    <property type="protein sequence ID" value="OAA91269.1"/>
    <property type="molecule type" value="Genomic_DNA"/>
</dbReference>
<protein>
    <submittedName>
        <fullName evidence="1">Uncharacterized protein</fullName>
    </submittedName>
</protein>
<gene>
    <name evidence="1" type="ORF">WY13_00834</name>
</gene>